<feature type="region of interest" description="Disordered" evidence="1">
    <location>
        <begin position="1"/>
        <end position="43"/>
    </location>
</feature>
<keyword evidence="3" id="KW-1185">Reference proteome</keyword>
<proteinExistence type="predicted"/>
<evidence type="ECO:0000313" key="2">
    <source>
        <dbReference type="EMBL" id="PMD36785.1"/>
    </source>
</evidence>
<dbReference type="Proteomes" id="UP000235786">
    <property type="component" value="Unassembled WGS sequence"/>
</dbReference>
<dbReference type="AlphaFoldDB" id="A0A2J6RE43"/>
<dbReference type="EMBL" id="KZ613950">
    <property type="protein sequence ID" value="PMD36785.1"/>
    <property type="molecule type" value="Genomic_DNA"/>
</dbReference>
<sequence length="159" mass="17118">MAPQSAASREKHTKLGQTAAAQDIVCDQASSVKRPPNPPPEKLSEIRTQLLKTTCMDFMPDVSLGVVLPDTAEWPNKLLGQVSKGNQVLVEKNARILVRGDLPSGPQARDSSNGLSGPDKLFGEAERMRSAGRTEPKLSVVREILLSHGTSEYALTSKS</sequence>
<organism evidence="2 3">
    <name type="scientific">Hyaloscypha variabilis (strain UAMH 11265 / GT02V1 / F)</name>
    <name type="common">Meliniomyces variabilis</name>
    <dbReference type="NCBI Taxonomy" id="1149755"/>
    <lineage>
        <taxon>Eukaryota</taxon>
        <taxon>Fungi</taxon>
        <taxon>Dikarya</taxon>
        <taxon>Ascomycota</taxon>
        <taxon>Pezizomycotina</taxon>
        <taxon>Leotiomycetes</taxon>
        <taxon>Helotiales</taxon>
        <taxon>Hyaloscyphaceae</taxon>
        <taxon>Hyaloscypha</taxon>
        <taxon>Hyaloscypha variabilis</taxon>
    </lineage>
</organism>
<reference evidence="2 3" key="1">
    <citation type="submission" date="2016-04" db="EMBL/GenBank/DDBJ databases">
        <title>A degradative enzymes factory behind the ericoid mycorrhizal symbiosis.</title>
        <authorList>
            <consortium name="DOE Joint Genome Institute"/>
            <person name="Martino E."/>
            <person name="Morin E."/>
            <person name="Grelet G."/>
            <person name="Kuo A."/>
            <person name="Kohler A."/>
            <person name="Daghino S."/>
            <person name="Barry K."/>
            <person name="Choi C."/>
            <person name="Cichocki N."/>
            <person name="Clum A."/>
            <person name="Copeland A."/>
            <person name="Hainaut M."/>
            <person name="Haridas S."/>
            <person name="Labutti K."/>
            <person name="Lindquist E."/>
            <person name="Lipzen A."/>
            <person name="Khouja H.-R."/>
            <person name="Murat C."/>
            <person name="Ohm R."/>
            <person name="Olson A."/>
            <person name="Spatafora J."/>
            <person name="Veneault-Fourrey C."/>
            <person name="Henrissat B."/>
            <person name="Grigoriev I."/>
            <person name="Martin F."/>
            <person name="Perotto S."/>
        </authorList>
    </citation>
    <scope>NUCLEOTIDE SEQUENCE [LARGE SCALE GENOMIC DNA]</scope>
    <source>
        <strain evidence="2 3">F</strain>
    </source>
</reference>
<feature type="region of interest" description="Disordered" evidence="1">
    <location>
        <begin position="100"/>
        <end position="134"/>
    </location>
</feature>
<feature type="compositionally biased region" description="Basic and acidic residues" evidence="1">
    <location>
        <begin position="121"/>
        <end position="134"/>
    </location>
</feature>
<gene>
    <name evidence="2" type="ORF">L207DRAFT_532378</name>
</gene>
<name>A0A2J6RE43_HYAVF</name>
<accession>A0A2J6RE43</accession>
<protein>
    <submittedName>
        <fullName evidence="2">Uncharacterized protein</fullName>
    </submittedName>
</protein>
<evidence type="ECO:0000313" key="3">
    <source>
        <dbReference type="Proteomes" id="UP000235786"/>
    </source>
</evidence>
<evidence type="ECO:0000256" key="1">
    <source>
        <dbReference type="SAM" id="MobiDB-lite"/>
    </source>
</evidence>